<evidence type="ECO:0000256" key="1">
    <source>
        <dbReference type="SAM" id="MobiDB-lite"/>
    </source>
</evidence>
<evidence type="ECO:0000313" key="2">
    <source>
        <dbReference type="EMBL" id="MFC7140542.1"/>
    </source>
</evidence>
<sequence>MDSSALTRLEALASEVGIYDSRTDATRDNYEEIINFLMEYYNENDIPDELSDDEQTTTKYTVAGESEPAEGGDE</sequence>
<feature type="region of interest" description="Disordered" evidence="1">
    <location>
        <begin position="46"/>
        <end position="74"/>
    </location>
</feature>
<gene>
    <name evidence="2" type="ORF">ACFQMA_11985</name>
</gene>
<feature type="compositionally biased region" description="Acidic residues" evidence="1">
    <location>
        <begin position="46"/>
        <end position="55"/>
    </location>
</feature>
<evidence type="ECO:0000313" key="3">
    <source>
        <dbReference type="Proteomes" id="UP001596432"/>
    </source>
</evidence>
<name>A0ABD5XZI4_9EURY</name>
<dbReference type="AlphaFoldDB" id="A0ABD5XZI4"/>
<accession>A0ABD5XZI4</accession>
<reference evidence="2 3" key="1">
    <citation type="journal article" date="2019" name="Int. J. Syst. Evol. Microbiol.">
        <title>The Global Catalogue of Microorganisms (GCM) 10K type strain sequencing project: providing services to taxonomists for standard genome sequencing and annotation.</title>
        <authorList>
            <consortium name="The Broad Institute Genomics Platform"/>
            <consortium name="The Broad Institute Genome Sequencing Center for Infectious Disease"/>
            <person name="Wu L."/>
            <person name="Ma J."/>
        </authorList>
    </citation>
    <scope>NUCLEOTIDE SEQUENCE [LARGE SCALE GENOMIC DNA]</scope>
    <source>
        <strain evidence="2 3">XZYJT29</strain>
    </source>
</reference>
<comment type="caution">
    <text evidence="2">The sequence shown here is derived from an EMBL/GenBank/DDBJ whole genome shotgun (WGS) entry which is preliminary data.</text>
</comment>
<protein>
    <submittedName>
        <fullName evidence="2">Uncharacterized protein</fullName>
    </submittedName>
</protein>
<proteinExistence type="predicted"/>
<dbReference type="EMBL" id="JBHTAS010000001">
    <property type="protein sequence ID" value="MFC7140542.1"/>
    <property type="molecule type" value="Genomic_DNA"/>
</dbReference>
<organism evidence="2 3">
    <name type="scientific">Halosimplex aquaticum</name>
    <dbReference type="NCBI Taxonomy" id="3026162"/>
    <lineage>
        <taxon>Archaea</taxon>
        <taxon>Methanobacteriati</taxon>
        <taxon>Methanobacteriota</taxon>
        <taxon>Stenosarchaea group</taxon>
        <taxon>Halobacteria</taxon>
        <taxon>Halobacteriales</taxon>
        <taxon>Haloarculaceae</taxon>
        <taxon>Halosimplex</taxon>
    </lineage>
</organism>
<keyword evidence="3" id="KW-1185">Reference proteome</keyword>
<dbReference type="GeneID" id="78820837"/>
<dbReference type="RefSeq" id="WP_274326097.1">
    <property type="nucleotide sequence ID" value="NZ_CP118158.1"/>
</dbReference>
<dbReference type="Proteomes" id="UP001596432">
    <property type="component" value="Unassembled WGS sequence"/>
</dbReference>